<feature type="non-terminal residue" evidence="1">
    <location>
        <position position="1"/>
    </location>
</feature>
<accession>A0ABV1DCU0</accession>
<dbReference type="SUPFAM" id="SSF56281">
    <property type="entry name" value="Metallo-hydrolase/oxidoreductase"/>
    <property type="match status" value="1"/>
</dbReference>
<protein>
    <recommendedName>
        <fullName evidence="3">N-acyl homoserine lactonase family protein</fullName>
    </recommendedName>
</protein>
<dbReference type="RefSeq" id="WP_349118604.1">
    <property type="nucleotide sequence ID" value="NZ_JBBMFM010000128.1"/>
</dbReference>
<proteinExistence type="predicted"/>
<name>A0ABV1DCU0_9FIRM</name>
<dbReference type="InterPro" id="IPR036866">
    <property type="entry name" value="RibonucZ/Hydroxyglut_hydro"/>
</dbReference>
<dbReference type="EMBL" id="JBBMFM010000128">
    <property type="protein sequence ID" value="MEQ2427815.1"/>
    <property type="molecule type" value="Genomic_DNA"/>
</dbReference>
<organism evidence="1 2">
    <name type="scientific">Enterocloster hominis</name>
    <name type="common">ex Hitch et al. 2024</name>
    <dbReference type="NCBI Taxonomy" id="1917870"/>
    <lineage>
        <taxon>Bacteria</taxon>
        <taxon>Bacillati</taxon>
        <taxon>Bacillota</taxon>
        <taxon>Clostridia</taxon>
        <taxon>Lachnospirales</taxon>
        <taxon>Lachnospiraceae</taxon>
        <taxon>Enterocloster</taxon>
    </lineage>
</organism>
<evidence type="ECO:0000313" key="2">
    <source>
        <dbReference type="Proteomes" id="UP001454086"/>
    </source>
</evidence>
<dbReference type="Proteomes" id="UP001454086">
    <property type="component" value="Unassembled WGS sequence"/>
</dbReference>
<gene>
    <name evidence="1" type="ORF">WMQ36_22895</name>
</gene>
<reference evidence="1 2" key="1">
    <citation type="submission" date="2024-03" db="EMBL/GenBank/DDBJ databases">
        <title>Human intestinal bacterial collection.</title>
        <authorList>
            <person name="Pauvert C."/>
            <person name="Hitch T.C.A."/>
            <person name="Clavel T."/>
        </authorList>
    </citation>
    <scope>NUCLEOTIDE SEQUENCE [LARGE SCALE GENOMIC DNA]</scope>
    <source>
        <strain evidence="1 2">CLA-SR-H021</strain>
    </source>
</reference>
<dbReference type="Gene3D" id="3.60.15.10">
    <property type="entry name" value="Ribonuclease Z/Hydroxyacylglutathione hydrolase-like"/>
    <property type="match status" value="1"/>
</dbReference>
<sequence>DAREAFYIVNAMEDTGAYTMQTICGRQGITYHPVNGTLALADDLILFTQRCHTPGVLGMILKTVRHGNFLFTSDAIYTRESFEKGLPPGGTINQSDEEFYRELELIKKMQKEYDATLIFGHDPDQFRLYDKEFTD</sequence>
<keyword evidence="2" id="KW-1185">Reference proteome</keyword>
<evidence type="ECO:0008006" key="3">
    <source>
        <dbReference type="Google" id="ProtNLM"/>
    </source>
</evidence>
<comment type="caution">
    <text evidence="1">The sequence shown here is derived from an EMBL/GenBank/DDBJ whole genome shotgun (WGS) entry which is preliminary data.</text>
</comment>
<evidence type="ECO:0000313" key="1">
    <source>
        <dbReference type="EMBL" id="MEQ2427815.1"/>
    </source>
</evidence>